<sequence>MTDREVAHRLFSKEFNESVFDINNFYLKDESQRSAQNYMLSPLGRKINRVYVVGTVTEVDIFGTENNLIKARLVDSSGAFIIYSNIFEPQVTKILLDIEVPFFAAVVGKINAYSPDNDKILVSILPEVINEVDTKVRDNWIMSTVEFSLNRLNILSDIVSSNISDLNDEGKIPENTFNENELKYINLAIEKYNISSKYIKEFTKVVKKSIESIEITTTLKNSAENVIESLMIELDEGKGVVYSDLMEKAKSLGLSETAIDDAATALLSKGRCYEPKIGILRPI</sequence>
<name>A0A3R7YJ71_9EURY</name>
<evidence type="ECO:0000313" key="1">
    <source>
        <dbReference type="EMBL" id="RQD89027.1"/>
    </source>
</evidence>
<accession>A0A3R7YJ71</accession>
<dbReference type="GO" id="GO:0003677">
    <property type="term" value="F:DNA binding"/>
    <property type="evidence" value="ECO:0007669"/>
    <property type="project" value="UniProtKB-KW"/>
</dbReference>
<proteinExistence type="predicted"/>
<dbReference type="RefSeq" id="WP_259133081.1">
    <property type="nucleotide sequence ID" value="NZ_JANUCS010000001.1"/>
</dbReference>
<dbReference type="AlphaFoldDB" id="A0A3R7YJ71"/>
<reference evidence="1 2" key="1">
    <citation type="submission" date="2018-08" db="EMBL/GenBank/DDBJ databases">
        <title>The metabolism and importance of syntrophic acetate oxidation coupled to methane or sulfide production in haloalkaline environments.</title>
        <authorList>
            <person name="Timmers P.H.A."/>
            <person name="Vavourakis C.D."/>
            <person name="Sorokin D.Y."/>
            <person name="Sinninghe Damste J.S."/>
            <person name="Muyzer G."/>
            <person name="Stams A.J.M."/>
            <person name="Plugge C.M."/>
        </authorList>
    </citation>
    <scope>NUCLEOTIDE SEQUENCE [LARGE SCALE GENOMIC DNA]</scope>
    <source>
        <strain evidence="1">MSAO_Arc3</strain>
    </source>
</reference>
<dbReference type="Proteomes" id="UP000284763">
    <property type="component" value="Unassembled WGS sequence"/>
</dbReference>
<dbReference type="EMBL" id="QZAB01000171">
    <property type="protein sequence ID" value="RQD89027.1"/>
    <property type="molecule type" value="Genomic_DNA"/>
</dbReference>
<dbReference type="Gene3D" id="1.10.10.10">
    <property type="entry name" value="Winged helix-like DNA-binding domain superfamily/Winged helix DNA-binding domain"/>
    <property type="match status" value="1"/>
</dbReference>
<comment type="caution">
    <text evidence="1">The sequence shown here is derived from an EMBL/GenBank/DDBJ whole genome shotgun (WGS) entry which is preliminary data.</text>
</comment>
<organism evidence="1 2">
    <name type="scientific">Methanosalsum natronophilum</name>
    <dbReference type="NCBI Taxonomy" id="768733"/>
    <lineage>
        <taxon>Archaea</taxon>
        <taxon>Methanobacteriati</taxon>
        <taxon>Methanobacteriota</taxon>
        <taxon>Stenosarchaea group</taxon>
        <taxon>Methanomicrobia</taxon>
        <taxon>Methanosarcinales</taxon>
        <taxon>Methanosarcinaceae</taxon>
        <taxon>Methanosalsum</taxon>
    </lineage>
</organism>
<protein>
    <submittedName>
        <fullName evidence="1">DNA-binding protein</fullName>
    </submittedName>
</protein>
<gene>
    <name evidence="1" type="ORF">D5R95_02570</name>
</gene>
<evidence type="ECO:0000313" key="2">
    <source>
        <dbReference type="Proteomes" id="UP000284763"/>
    </source>
</evidence>
<keyword evidence="1" id="KW-0238">DNA-binding</keyword>
<dbReference type="InterPro" id="IPR036388">
    <property type="entry name" value="WH-like_DNA-bd_sf"/>
</dbReference>